<gene>
    <name evidence="9" type="ORF">EgrG_000774700</name>
</gene>
<accession>A0A068WCM7</accession>
<dbReference type="GO" id="GO:0046983">
    <property type="term" value="F:protein dimerization activity"/>
    <property type="evidence" value="ECO:0007669"/>
    <property type="project" value="InterPro"/>
</dbReference>
<feature type="compositionally biased region" description="Low complexity" evidence="7">
    <location>
        <begin position="258"/>
        <end position="272"/>
    </location>
</feature>
<evidence type="ECO:0000313" key="10">
    <source>
        <dbReference type="Proteomes" id="UP000492820"/>
    </source>
</evidence>
<feature type="region of interest" description="Disordered" evidence="7">
    <location>
        <begin position="197"/>
        <end position="272"/>
    </location>
</feature>
<sequence length="758" mass="79005">MSVGEGANQTPDSQRRNQYHQIATGSESFFPSTSQSLAARQQHRAPAINYSFVHSPEQQGIPINYRSHNYNHRSCFPCLPNSGGTVSVSENDSAVQLSADHSNPNPLNELDFRLMNIEPNMSPSSGITSPMDLGFTNIGDEQSIDNIDLNNITPSIKLASSLTLLGPSDFPSGGGNGSGGGNNSGRRGKLLVKSDISKGRESGGGFGGSEMPSTSCPADDSGGAYLTVGESFESPTGALSIPRARGGGNGNASGGSGASSVTGTWGGSSLTSLSGPPNLPMLSGNSASNDNQRVAMIRARSKKDSHNRIERKRRDYINCQITELGTLLPEEMFRENDCKKNKGSILKNSVEYISALQRENHCYADLYNETNLANSVIDRLVKRIQDLESLLPSEYLTKVALAGPADYRQMLQEWSKLHDSNQQKISSSAAAAGASAGTVGGRGGVGQVSVDTSESSPGMSSVGNNDDIGTYLDARGDSNSPVPLVGRPSRTRCTSTSSTTGQPMTLSVAGSGVGGTGGIEGAPLAAPPLVGSLPSRGARILPATSPPNPTQAGGRLTQMRPLFSQLYTSGGGAKHPSPPSGRIAGKRTASGRPPATKMEEGGAIAVPKQSPVFSANSGSNTFCGGGSSRFGGLSASLPVRMAPDDFPSTSEMNTDEPYLRMTSDSGERGRCQDGMATAFKPEPMAEVSCNPPTTFHSHSYQPQFGAGGGASGGGVQPIWAQRLSRPLSAGQHQQLPTETSPAQQASGMSDELQFDHAM</sequence>
<dbReference type="InterPro" id="IPR036638">
    <property type="entry name" value="HLH_DNA-bd_sf"/>
</dbReference>
<evidence type="ECO:0000256" key="5">
    <source>
        <dbReference type="ARBA" id="ARBA00023163"/>
    </source>
</evidence>
<evidence type="ECO:0000256" key="7">
    <source>
        <dbReference type="SAM" id="MobiDB-lite"/>
    </source>
</evidence>
<feature type="compositionally biased region" description="Gly residues" evidence="7">
    <location>
        <begin position="245"/>
        <end position="257"/>
    </location>
</feature>
<dbReference type="Gene3D" id="4.10.280.10">
    <property type="entry name" value="Helix-loop-helix DNA-binding domain"/>
    <property type="match status" value="1"/>
</dbReference>
<dbReference type="CDD" id="cd11387">
    <property type="entry name" value="bHLHzip_USF_MITF"/>
    <property type="match status" value="1"/>
</dbReference>
<dbReference type="Proteomes" id="UP000492820">
    <property type="component" value="Unassembled WGS sequence"/>
</dbReference>
<dbReference type="SMART" id="SM00353">
    <property type="entry name" value="HLH"/>
    <property type="match status" value="1"/>
</dbReference>
<keyword evidence="4" id="KW-0238">DNA-binding</keyword>
<proteinExistence type="inferred from homology"/>
<dbReference type="EMBL" id="LK028576">
    <property type="protein sequence ID" value="CDS15352.1"/>
    <property type="molecule type" value="Genomic_DNA"/>
</dbReference>
<feature type="compositionally biased region" description="Polar residues" evidence="7">
    <location>
        <begin position="730"/>
        <end position="747"/>
    </location>
</feature>
<evidence type="ECO:0000256" key="6">
    <source>
        <dbReference type="ARBA" id="ARBA00023242"/>
    </source>
</evidence>
<keyword evidence="3" id="KW-0805">Transcription regulation</keyword>
<keyword evidence="5" id="KW-0804">Transcription</keyword>
<dbReference type="InterPro" id="IPR011598">
    <property type="entry name" value="bHLH_dom"/>
</dbReference>
<feature type="region of interest" description="Disordered" evidence="7">
    <location>
        <begin position="169"/>
        <end position="188"/>
    </location>
</feature>
<dbReference type="AlphaFoldDB" id="A0A068WCM7"/>
<feature type="region of interest" description="Disordered" evidence="7">
    <location>
        <begin position="646"/>
        <end position="670"/>
    </location>
</feature>
<dbReference type="GO" id="GO:0000978">
    <property type="term" value="F:RNA polymerase II cis-regulatory region sequence-specific DNA binding"/>
    <property type="evidence" value="ECO:0007669"/>
    <property type="project" value="TreeGrafter"/>
</dbReference>
<feature type="domain" description="BHLH" evidence="8">
    <location>
        <begin position="301"/>
        <end position="356"/>
    </location>
</feature>
<dbReference type="PROSITE" id="PS50888">
    <property type="entry name" value="BHLH"/>
    <property type="match status" value="1"/>
</dbReference>
<feature type="compositionally biased region" description="Gly residues" evidence="7">
    <location>
        <begin position="705"/>
        <end position="715"/>
    </location>
</feature>
<name>A0A068WCM7_ECHGR</name>
<dbReference type="GO" id="GO:0005634">
    <property type="term" value="C:nucleus"/>
    <property type="evidence" value="ECO:0007669"/>
    <property type="project" value="UniProtKB-SubCell"/>
</dbReference>
<protein>
    <submittedName>
        <fullName evidence="9 11">Microphthalmia associated transcription factor</fullName>
    </submittedName>
</protein>
<evidence type="ECO:0000313" key="11">
    <source>
        <dbReference type="WBParaSite" id="EgrG_000774700"/>
    </source>
</evidence>
<evidence type="ECO:0000256" key="1">
    <source>
        <dbReference type="ARBA" id="ARBA00004123"/>
    </source>
</evidence>
<dbReference type="SUPFAM" id="SSF47459">
    <property type="entry name" value="HLH, helix-loop-helix DNA-binding domain"/>
    <property type="match status" value="1"/>
</dbReference>
<feature type="compositionally biased region" description="Low complexity" evidence="7">
    <location>
        <begin position="491"/>
        <end position="500"/>
    </location>
</feature>
<evidence type="ECO:0000256" key="4">
    <source>
        <dbReference type="ARBA" id="ARBA00023125"/>
    </source>
</evidence>
<reference evidence="11" key="3">
    <citation type="submission" date="2020-10" db="UniProtKB">
        <authorList>
            <consortium name="WormBaseParasite"/>
        </authorList>
    </citation>
    <scope>IDENTIFICATION</scope>
</reference>
<feature type="region of interest" description="Disordered" evidence="7">
    <location>
        <begin position="436"/>
        <end position="512"/>
    </location>
</feature>
<reference evidence="9" key="2">
    <citation type="submission" date="2014-06" db="EMBL/GenBank/DDBJ databases">
        <authorList>
            <person name="Aslett M."/>
        </authorList>
    </citation>
    <scope>NUCLEOTIDE SEQUENCE</scope>
</reference>
<dbReference type="Pfam" id="PF00010">
    <property type="entry name" value="HLH"/>
    <property type="match status" value="1"/>
</dbReference>
<feature type="region of interest" description="Disordered" evidence="7">
    <location>
        <begin position="536"/>
        <end position="599"/>
    </location>
</feature>
<evidence type="ECO:0000256" key="3">
    <source>
        <dbReference type="ARBA" id="ARBA00023015"/>
    </source>
</evidence>
<evidence type="ECO:0000256" key="2">
    <source>
        <dbReference type="ARBA" id="ARBA00008289"/>
    </source>
</evidence>
<dbReference type="GO" id="GO:0000981">
    <property type="term" value="F:DNA-binding transcription factor activity, RNA polymerase II-specific"/>
    <property type="evidence" value="ECO:0007669"/>
    <property type="project" value="TreeGrafter"/>
</dbReference>
<dbReference type="PANTHER" id="PTHR45776:SF2">
    <property type="entry name" value="MIP04163P"/>
    <property type="match status" value="1"/>
</dbReference>
<keyword evidence="6" id="KW-0539">Nucleus</keyword>
<feature type="compositionally biased region" description="Gly residues" evidence="7">
    <location>
        <begin position="172"/>
        <end position="183"/>
    </location>
</feature>
<dbReference type="OrthoDB" id="6242697at2759"/>
<evidence type="ECO:0000313" key="9">
    <source>
        <dbReference type="EMBL" id="CDS15352.1"/>
    </source>
</evidence>
<reference evidence="9 10" key="1">
    <citation type="journal article" date="2013" name="Nature">
        <title>The genomes of four tapeworm species reveal adaptations to parasitism.</title>
        <authorList>
            <person name="Tsai I.J."/>
            <person name="Zarowiecki M."/>
            <person name="Holroyd N."/>
            <person name="Garciarrubio A."/>
            <person name="Sanchez-Flores A."/>
            <person name="Brooks K.L."/>
            <person name="Tracey A."/>
            <person name="Bobes R.J."/>
            <person name="Fragoso G."/>
            <person name="Sciutto E."/>
            <person name="Aslett M."/>
            <person name="Beasley H."/>
            <person name="Bennett H.M."/>
            <person name="Cai J."/>
            <person name="Camicia F."/>
            <person name="Clark R."/>
            <person name="Cucher M."/>
            <person name="De Silva N."/>
            <person name="Day T.A."/>
            <person name="Deplazes P."/>
            <person name="Estrada K."/>
            <person name="Fernandez C."/>
            <person name="Holland P.W."/>
            <person name="Hou J."/>
            <person name="Hu S."/>
            <person name="Huckvale T."/>
            <person name="Hung S.S."/>
            <person name="Kamenetzky L."/>
            <person name="Keane J.A."/>
            <person name="Kiss F."/>
            <person name="Koziol U."/>
            <person name="Lambert O."/>
            <person name="Liu K."/>
            <person name="Luo X."/>
            <person name="Luo Y."/>
            <person name="Macchiaroli N."/>
            <person name="Nichol S."/>
            <person name="Paps J."/>
            <person name="Parkinson J."/>
            <person name="Pouchkina-Stantcheva N."/>
            <person name="Riddiford N."/>
            <person name="Rosenzvit M."/>
            <person name="Salinas G."/>
            <person name="Wasmuth J.D."/>
            <person name="Zamanian M."/>
            <person name="Zheng Y."/>
            <person name="Cai X."/>
            <person name="Soberon X."/>
            <person name="Olson P.D."/>
            <person name="Laclette J.P."/>
            <person name="Brehm K."/>
            <person name="Berriman M."/>
            <person name="Garciarrubio A."/>
            <person name="Bobes R.J."/>
            <person name="Fragoso G."/>
            <person name="Sanchez-Flores A."/>
            <person name="Estrada K."/>
            <person name="Cevallos M.A."/>
            <person name="Morett E."/>
            <person name="Gonzalez V."/>
            <person name="Portillo T."/>
            <person name="Ochoa-Leyva A."/>
            <person name="Jose M.V."/>
            <person name="Sciutto E."/>
            <person name="Landa A."/>
            <person name="Jimenez L."/>
            <person name="Valdes V."/>
            <person name="Carrero J.C."/>
            <person name="Larralde C."/>
            <person name="Morales-Montor J."/>
            <person name="Limon-Lason J."/>
            <person name="Soberon X."/>
            <person name="Laclette J.P."/>
        </authorList>
    </citation>
    <scope>NUCLEOTIDE SEQUENCE [LARGE SCALE GENOMIC DNA]</scope>
</reference>
<dbReference type="WBParaSite" id="EgrG_000774700">
    <property type="protein sequence ID" value="EgrG_000774700"/>
    <property type="gene ID" value="EgrG_000774700"/>
</dbReference>
<feature type="region of interest" description="Disordered" evidence="7">
    <location>
        <begin position="703"/>
        <end position="758"/>
    </location>
</feature>
<comment type="subcellular location">
    <subcellularLocation>
        <location evidence="1">Nucleus</location>
    </subcellularLocation>
</comment>
<organism evidence="9">
    <name type="scientific">Echinococcus granulosus</name>
    <name type="common">Hydatid tapeworm</name>
    <dbReference type="NCBI Taxonomy" id="6210"/>
    <lineage>
        <taxon>Eukaryota</taxon>
        <taxon>Metazoa</taxon>
        <taxon>Spiralia</taxon>
        <taxon>Lophotrochozoa</taxon>
        <taxon>Platyhelminthes</taxon>
        <taxon>Cestoda</taxon>
        <taxon>Eucestoda</taxon>
        <taxon>Cyclophyllidea</taxon>
        <taxon>Taeniidae</taxon>
        <taxon>Echinococcus</taxon>
        <taxon>Echinococcus granulosus group</taxon>
    </lineage>
</organism>
<dbReference type="PANTHER" id="PTHR45776">
    <property type="entry name" value="MIP04163P"/>
    <property type="match status" value="1"/>
</dbReference>
<evidence type="ECO:0000259" key="8">
    <source>
        <dbReference type="PROSITE" id="PS50888"/>
    </source>
</evidence>
<feature type="compositionally biased region" description="Polar residues" evidence="7">
    <location>
        <begin position="451"/>
        <end position="464"/>
    </location>
</feature>
<comment type="similarity">
    <text evidence="2">Belongs to the MiT/TFE family.</text>
</comment>